<feature type="compositionally biased region" description="Basic and acidic residues" evidence="1">
    <location>
        <begin position="44"/>
        <end position="54"/>
    </location>
</feature>
<proteinExistence type="predicted"/>
<dbReference type="Proteomes" id="UP000319160">
    <property type="component" value="Unassembled WGS sequence"/>
</dbReference>
<keyword evidence="3" id="KW-1185">Reference proteome</keyword>
<protein>
    <submittedName>
        <fullName evidence="2">Uncharacterized protein</fullName>
    </submittedName>
</protein>
<reference evidence="3" key="1">
    <citation type="submission" date="2019-06" db="EMBL/GenBank/DDBJ databases">
        <title>Draft genome sequence of the griseofulvin-producing fungus Xylaria cubensis strain G536.</title>
        <authorList>
            <person name="Mead M.E."/>
            <person name="Raja H.A."/>
            <person name="Steenwyk J.L."/>
            <person name="Knowles S.L."/>
            <person name="Oberlies N.H."/>
            <person name="Rokas A."/>
        </authorList>
    </citation>
    <scope>NUCLEOTIDE SEQUENCE [LARGE SCALE GENOMIC DNA]</scope>
    <source>
        <strain evidence="3">G536</strain>
    </source>
</reference>
<feature type="region of interest" description="Disordered" evidence="1">
    <location>
        <begin position="36"/>
        <end position="59"/>
    </location>
</feature>
<dbReference type="OrthoDB" id="10613611at2759"/>
<organism evidence="2 3">
    <name type="scientific">Xylaria flabelliformis</name>
    <dbReference type="NCBI Taxonomy" id="2512241"/>
    <lineage>
        <taxon>Eukaryota</taxon>
        <taxon>Fungi</taxon>
        <taxon>Dikarya</taxon>
        <taxon>Ascomycota</taxon>
        <taxon>Pezizomycotina</taxon>
        <taxon>Sordariomycetes</taxon>
        <taxon>Xylariomycetidae</taxon>
        <taxon>Xylariales</taxon>
        <taxon>Xylariaceae</taxon>
        <taxon>Xylaria</taxon>
    </lineage>
</organism>
<name>A0A553I8I5_9PEZI</name>
<dbReference type="EMBL" id="VFLP01000011">
    <property type="protein sequence ID" value="TRX96515.1"/>
    <property type="molecule type" value="Genomic_DNA"/>
</dbReference>
<gene>
    <name evidence="2" type="ORF">FHL15_002787</name>
</gene>
<sequence length="195" mass="21865">MRYCSIAGTTYATVLRPNGRPPGPLVRSLTKHRPPFLDPAGRFARPETTTRNEEQSNENRAAFSMTIAAGIFHLCTFHHKPSDLTMVLGPVTPSIERCIYDFRGCTLVGTPRTVVTMACDHSAIGLSQVTAMTTWACNSDGLQDRARSRFLTFLREVIESWGLSLSTVDDVSEAFPFYWYRITFSHLTQSRLTKL</sequence>
<evidence type="ECO:0000313" key="3">
    <source>
        <dbReference type="Proteomes" id="UP000319160"/>
    </source>
</evidence>
<dbReference type="AlphaFoldDB" id="A0A553I8I5"/>
<comment type="caution">
    <text evidence="2">The sequence shown here is derived from an EMBL/GenBank/DDBJ whole genome shotgun (WGS) entry which is preliminary data.</text>
</comment>
<evidence type="ECO:0000313" key="2">
    <source>
        <dbReference type="EMBL" id="TRX96515.1"/>
    </source>
</evidence>
<evidence type="ECO:0000256" key="1">
    <source>
        <dbReference type="SAM" id="MobiDB-lite"/>
    </source>
</evidence>
<accession>A0A553I8I5</accession>